<reference evidence="1 2" key="1">
    <citation type="journal article" date="2024" name="Chem. Sci.">
        <title>Discovery of megapolipeptins by genome mining of a Burkholderiales bacteria collection.</title>
        <authorList>
            <person name="Paulo B.S."/>
            <person name="Recchia M.J.J."/>
            <person name="Lee S."/>
            <person name="Fergusson C.H."/>
            <person name="Romanowski S.B."/>
            <person name="Hernandez A."/>
            <person name="Krull N."/>
            <person name="Liu D.Y."/>
            <person name="Cavanagh H."/>
            <person name="Bos A."/>
            <person name="Gray C.A."/>
            <person name="Murphy B.T."/>
            <person name="Linington R.G."/>
            <person name="Eustaquio A.S."/>
        </authorList>
    </citation>
    <scope>NUCLEOTIDE SEQUENCE [LARGE SCALE GENOMIC DNA]</scope>
    <source>
        <strain evidence="1 2">RL18-126-BIB-B</strain>
    </source>
</reference>
<dbReference type="Proteomes" id="UP001629235">
    <property type="component" value="Unassembled WGS sequence"/>
</dbReference>
<comment type="caution">
    <text evidence="1">The sequence shown here is derived from an EMBL/GenBank/DDBJ whole genome shotgun (WGS) entry which is preliminary data.</text>
</comment>
<name>A0ACC7NAS6_9BURK</name>
<keyword evidence="2" id="KW-1185">Reference proteome</keyword>
<gene>
    <name evidence="1" type="primary">tssM</name>
    <name evidence="1" type="ORF">PQR01_04990</name>
</gene>
<protein>
    <submittedName>
        <fullName evidence="1">Type VI secretion system membrane subunit TssM</fullName>
    </submittedName>
</protein>
<proteinExistence type="predicted"/>
<accession>A0ACC7NAS6</accession>
<evidence type="ECO:0000313" key="1">
    <source>
        <dbReference type="EMBL" id="MFM0102851.1"/>
    </source>
</evidence>
<sequence>MKKLAGWIRTPQGLTLLGVAALALVLWFEGPLVAFGGSVPLETDRSRWIAVACLLLAWALGWFVHWLLARLVNLRFVSGVAAQNSAAMTDDSGALAASRAASAEVALLRQRFEQALAVLRKARMKGSFGSQWLYQLPWYMFIGAPGTGKTTALQHSGLRFPLRDMLGQDAIGGVGGTRHCDWWFTDEAVLVDTAGRYTTQDSDAQADQSAWDGFLSLLRKYRPRCPVNGIIVTLSAADLVQQDDAARAAHVRLIRARLSELAERLGTRFPVYLVVTKCDLLAGFTEFFDDLGQHEREQVWGITFPLDESGRAEQALGAFPAGFDALGERLQARVLARMQRESDVRRRALIYGFPQQFAGLQPALRSFLDDAFGGTRYDAPPMLRGVYFTSGTQQGRPIDRAIGALAQSLGLRHDVGVNQGAAGRAYFIKRLLKDVIFSEAALAGANARLERLRTWLQRGALGLIGIVLALALAGLAISYQRNRAYVAEFNQQMTRLQGLAHSADPQRDPLALLPLLDAARDLPGGYADAGKPVPLLTRLWLYQGDKLGAQARVTYRRLLNETLLPLVVQRLEAQLRRGAANPQEYQYEALRTYLMLGDPQHYDANTVRAWVDLDWRRDVLHDASAEQRNALDGHLAALFDKRRFDPSLPLDRHLIEQARASLGELPLEERLFNRVQRDLEQANLTPFSVSAAAGPNTPLLLTRTSGAPLTGGVPGAYTRSGYARFVQLREAALADVARDAWVLGRQDVAPTPAGTDALRGALTQRYFDAYDHAWDSLLADLSVVPFANLADGARIANQLAAHDSPLRNLIVAAARETTLADLAVEGPAIGQRARDAATGTAGSAIVGSAGKEGADGASGTTLAGAFDAARKRLGAALGNASDPPPAGSASQASLPTPVDAHFQTLHELAGKAAAAANGDMAAADNASLDQAFAPLKDAALYLEAADAARRLGQPAPAGDALSKLKLAGQTQPAPLTGIAAALSAAGGELLQGGERARLNALWTSSVGPLCHSALDGRYPLVRTSTRDAAADDFGKLFSPGGLIDDFFQKNLANLVDSSTPVWQWRAGAAPLGLSRDVLAQFQRAAQIRDAFFRNGGRDVSIRFGIKPLSLDSSLTQVTLDIDGQQLVLTHDALQSAQFQWPSGKNTGRAQVDFTPPPAGQRASFDASGPWALLHLVDAGQLETTAQADRFRLSFDSAGRKAVVELDAASVVNPFRRAALEQFSCPTHL</sequence>
<organism evidence="1 2">
    <name type="scientific">Paraburkholderia rhynchosiae</name>
    <dbReference type="NCBI Taxonomy" id="487049"/>
    <lineage>
        <taxon>Bacteria</taxon>
        <taxon>Pseudomonadati</taxon>
        <taxon>Pseudomonadota</taxon>
        <taxon>Betaproteobacteria</taxon>
        <taxon>Burkholderiales</taxon>
        <taxon>Burkholderiaceae</taxon>
        <taxon>Paraburkholderia</taxon>
    </lineage>
</organism>
<evidence type="ECO:0000313" key="2">
    <source>
        <dbReference type="Proteomes" id="UP001629235"/>
    </source>
</evidence>
<dbReference type="EMBL" id="JAQQDW010000006">
    <property type="protein sequence ID" value="MFM0102851.1"/>
    <property type="molecule type" value="Genomic_DNA"/>
</dbReference>